<dbReference type="Gene3D" id="3.40.50.620">
    <property type="entry name" value="HUPs"/>
    <property type="match status" value="1"/>
</dbReference>
<dbReference type="SMART" id="SM00904">
    <property type="entry name" value="Flavokinase"/>
    <property type="match status" value="1"/>
</dbReference>
<evidence type="ECO:0000259" key="16">
    <source>
        <dbReference type="SMART" id="SM00904"/>
    </source>
</evidence>
<dbReference type="Proteomes" id="UP000035199">
    <property type="component" value="Chromosome"/>
</dbReference>
<dbReference type="SUPFAM" id="SSF52374">
    <property type="entry name" value="Nucleotidylyl transferase"/>
    <property type="match status" value="1"/>
</dbReference>
<dbReference type="GO" id="GO:0005524">
    <property type="term" value="F:ATP binding"/>
    <property type="evidence" value="ECO:0007669"/>
    <property type="project" value="UniProtKB-UniRule"/>
</dbReference>
<evidence type="ECO:0000256" key="3">
    <source>
        <dbReference type="ARBA" id="ARBA00005201"/>
    </source>
</evidence>
<comment type="pathway">
    <text evidence="3 15">Cofactor biosynthesis; FMN biosynthesis; FMN from riboflavin (ATP route): step 1/1.</text>
</comment>
<evidence type="ECO:0000256" key="1">
    <source>
        <dbReference type="ARBA" id="ARBA00002121"/>
    </source>
</evidence>
<dbReference type="UniPathway" id="UPA00276">
    <property type="reaction ID" value="UER00406"/>
</dbReference>
<dbReference type="InterPro" id="IPR023465">
    <property type="entry name" value="Riboflavin_kinase_dom_sf"/>
</dbReference>
<accession>A0A0G3GYG8</accession>
<evidence type="ECO:0000256" key="7">
    <source>
        <dbReference type="ARBA" id="ARBA00022695"/>
    </source>
</evidence>
<dbReference type="EC" id="2.7.1.26" evidence="15"/>
<dbReference type="Pfam" id="PF01687">
    <property type="entry name" value="Flavokinase"/>
    <property type="match status" value="1"/>
</dbReference>
<comment type="catalytic activity">
    <reaction evidence="14 15">
        <text>FMN + ATP + H(+) = FAD + diphosphate</text>
        <dbReference type="Rhea" id="RHEA:17237"/>
        <dbReference type="ChEBI" id="CHEBI:15378"/>
        <dbReference type="ChEBI" id="CHEBI:30616"/>
        <dbReference type="ChEBI" id="CHEBI:33019"/>
        <dbReference type="ChEBI" id="CHEBI:57692"/>
        <dbReference type="ChEBI" id="CHEBI:58210"/>
        <dbReference type="EC" id="2.7.7.2"/>
    </reaction>
</comment>
<dbReference type="GO" id="GO:0006747">
    <property type="term" value="P:FAD biosynthetic process"/>
    <property type="evidence" value="ECO:0007669"/>
    <property type="project" value="UniProtKB-UniRule"/>
</dbReference>
<evidence type="ECO:0000256" key="9">
    <source>
        <dbReference type="ARBA" id="ARBA00022777"/>
    </source>
</evidence>
<evidence type="ECO:0000313" key="17">
    <source>
        <dbReference type="EMBL" id="AKK06171.1"/>
    </source>
</evidence>
<sequence>MDIWRGFNDVPKNLGKTVVTIGVFDGMHRGHKTLLAAATDRAQELKLTTVLLTFDPHPLAVLRPDKMPPLLGTVTHRAELAAAEGIDHMFAMTFNADMAQLSPEEFFTKILLDTLNAHVIVVGENFTFGHNAAGTTETLAELGEKYGVEVNIQRLLIDDGSTVCSTLIRQLLADGKITEANCALGRTFKVRGEVVRGAGRGGKELGFPTANLYFPESVALPKDGVYAGWLRIVSDAPIEGNMSQGVNYAAAISVGHNPTFGDSRRSVESYVIGRDADLYGHTVEIGFVDYIRGMEKFSDVEELLDAIRNDVTLVHKALETHGMETP</sequence>
<protein>
    <recommendedName>
        <fullName evidence="15">Riboflavin biosynthesis protein</fullName>
    </recommendedName>
    <domain>
        <recommendedName>
            <fullName evidence="15">Riboflavin kinase</fullName>
            <ecNumber evidence="15">2.7.1.26</ecNumber>
        </recommendedName>
        <alternativeName>
            <fullName evidence="15">Flavokinase</fullName>
        </alternativeName>
    </domain>
    <domain>
        <recommendedName>
            <fullName evidence="15">FMN adenylyltransferase</fullName>
            <ecNumber evidence="15">2.7.7.2</ecNumber>
        </recommendedName>
        <alternativeName>
            <fullName evidence="15">FAD pyrophosphorylase</fullName>
        </alternativeName>
        <alternativeName>
            <fullName evidence="15">FAD synthase</fullName>
        </alternativeName>
    </domain>
</protein>
<evidence type="ECO:0000256" key="2">
    <source>
        <dbReference type="ARBA" id="ARBA00004726"/>
    </source>
</evidence>
<evidence type="ECO:0000256" key="11">
    <source>
        <dbReference type="ARBA" id="ARBA00022840"/>
    </source>
</evidence>
<dbReference type="SUPFAM" id="SSF82114">
    <property type="entry name" value="Riboflavin kinase-like"/>
    <property type="match status" value="1"/>
</dbReference>
<keyword evidence="10 15" id="KW-0274">FAD</keyword>
<keyword evidence="12" id="KW-0511">Multifunctional enzyme</keyword>
<keyword evidence="5 15" id="KW-0288">FMN</keyword>
<dbReference type="InterPro" id="IPR002606">
    <property type="entry name" value="Riboflavin_kinase_bac"/>
</dbReference>
<dbReference type="NCBIfam" id="TIGR00083">
    <property type="entry name" value="ribF"/>
    <property type="match status" value="1"/>
</dbReference>
<dbReference type="FunFam" id="3.40.50.620:FF:000021">
    <property type="entry name" value="Riboflavin biosynthesis protein"/>
    <property type="match status" value="1"/>
</dbReference>
<dbReference type="UniPathway" id="UPA00277">
    <property type="reaction ID" value="UER00407"/>
</dbReference>
<evidence type="ECO:0000256" key="13">
    <source>
        <dbReference type="ARBA" id="ARBA00047880"/>
    </source>
</evidence>
<evidence type="ECO:0000256" key="8">
    <source>
        <dbReference type="ARBA" id="ARBA00022741"/>
    </source>
</evidence>
<dbReference type="GO" id="GO:0003919">
    <property type="term" value="F:FMN adenylyltransferase activity"/>
    <property type="evidence" value="ECO:0007669"/>
    <property type="project" value="UniProtKB-UniRule"/>
</dbReference>
<dbReference type="InterPro" id="IPR014729">
    <property type="entry name" value="Rossmann-like_a/b/a_fold"/>
</dbReference>
<feature type="domain" description="Riboflavin kinase" evidence="16">
    <location>
        <begin position="183"/>
        <end position="319"/>
    </location>
</feature>
<dbReference type="GO" id="GO:0008531">
    <property type="term" value="F:riboflavin kinase activity"/>
    <property type="evidence" value="ECO:0007669"/>
    <property type="project" value="UniProtKB-UniRule"/>
</dbReference>
<dbReference type="AlphaFoldDB" id="A0A0G3GYG8"/>
<comment type="pathway">
    <text evidence="2 15">Cofactor biosynthesis; FAD biosynthesis; FAD from FMN: step 1/1.</text>
</comment>
<reference evidence="18" key="2">
    <citation type="submission" date="2015-05" db="EMBL/GenBank/DDBJ databases">
        <title>Complete genome sequence of Corynebacterium mustelae DSM 45274, isolated from various tissues of a male ferret with lethal sepsis.</title>
        <authorList>
            <person name="Ruckert C."/>
            <person name="Albersmeier A."/>
            <person name="Winkler A."/>
            <person name="Tauch A."/>
        </authorList>
    </citation>
    <scope>NUCLEOTIDE SEQUENCE [LARGE SCALE GENOMIC DNA]</scope>
    <source>
        <strain evidence="18">DSM 45274</strain>
    </source>
</reference>
<dbReference type="RefSeq" id="WP_047262252.1">
    <property type="nucleotide sequence ID" value="NZ_CP011542.1"/>
</dbReference>
<evidence type="ECO:0000256" key="10">
    <source>
        <dbReference type="ARBA" id="ARBA00022827"/>
    </source>
</evidence>
<dbReference type="Pfam" id="PF06574">
    <property type="entry name" value="FAD_syn"/>
    <property type="match status" value="1"/>
</dbReference>
<gene>
    <name evidence="17" type="primary">ribF</name>
    <name evidence="17" type="ORF">CMUST_09275</name>
</gene>
<keyword evidence="6 15" id="KW-0808">Transferase</keyword>
<dbReference type="PANTHER" id="PTHR22749">
    <property type="entry name" value="RIBOFLAVIN KINASE/FMN ADENYLYLTRANSFERASE"/>
    <property type="match status" value="1"/>
</dbReference>
<dbReference type="CDD" id="cd02064">
    <property type="entry name" value="FAD_synthetase_N"/>
    <property type="match status" value="1"/>
</dbReference>
<dbReference type="OrthoDB" id="9803667at2"/>
<dbReference type="PATRIC" id="fig|571915.4.peg.1965"/>
<keyword evidence="4 15" id="KW-0285">Flavoprotein</keyword>
<evidence type="ECO:0000256" key="4">
    <source>
        <dbReference type="ARBA" id="ARBA00022630"/>
    </source>
</evidence>
<name>A0A0G3GYG8_9CORY</name>
<dbReference type="InterPro" id="IPR023468">
    <property type="entry name" value="Riboflavin_kinase"/>
</dbReference>
<dbReference type="EMBL" id="CP011542">
    <property type="protein sequence ID" value="AKK06171.1"/>
    <property type="molecule type" value="Genomic_DNA"/>
</dbReference>
<evidence type="ECO:0000256" key="5">
    <source>
        <dbReference type="ARBA" id="ARBA00022643"/>
    </source>
</evidence>
<dbReference type="PIRSF" id="PIRSF004491">
    <property type="entry name" value="FAD_Synth"/>
    <property type="match status" value="1"/>
</dbReference>
<dbReference type="GO" id="GO:0009231">
    <property type="term" value="P:riboflavin biosynthetic process"/>
    <property type="evidence" value="ECO:0007669"/>
    <property type="project" value="InterPro"/>
</dbReference>
<dbReference type="InterPro" id="IPR015865">
    <property type="entry name" value="Riboflavin_kinase_bac/euk"/>
</dbReference>
<proteinExistence type="inferred from homology"/>
<dbReference type="FunFam" id="2.40.30.30:FF:000003">
    <property type="entry name" value="Riboflavin biosynthesis protein"/>
    <property type="match status" value="1"/>
</dbReference>
<organism evidence="17 18">
    <name type="scientific">Corynebacterium mustelae</name>
    <dbReference type="NCBI Taxonomy" id="571915"/>
    <lineage>
        <taxon>Bacteria</taxon>
        <taxon>Bacillati</taxon>
        <taxon>Actinomycetota</taxon>
        <taxon>Actinomycetes</taxon>
        <taxon>Mycobacteriales</taxon>
        <taxon>Corynebacteriaceae</taxon>
        <taxon>Corynebacterium</taxon>
    </lineage>
</organism>
<evidence type="ECO:0000256" key="12">
    <source>
        <dbReference type="ARBA" id="ARBA00023268"/>
    </source>
</evidence>
<evidence type="ECO:0000313" key="18">
    <source>
        <dbReference type="Proteomes" id="UP000035199"/>
    </source>
</evidence>
<reference evidence="17 18" key="1">
    <citation type="journal article" date="2015" name="Genome Announc.">
        <title>Complete Genome Sequence of the Type Strain Corynebacterium mustelae DSM 45274, Isolated from Various Tissues of a Male Ferret with Lethal Sepsis.</title>
        <authorList>
            <person name="Ruckert C."/>
            <person name="Eimer J."/>
            <person name="Winkler A."/>
            <person name="Tauch A."/>
        </authorList>
    </citation>
    <scope>NUCLEOTIDE SEQUENCE [LARGE SCALE GENOMIC DNA]</scope>
    <source>
        <strain evidence="17 18">DSM 45274</strain>
    </source>
</reference>
<comment type="similarity">
    <text evidence="15">Belongs to the ribF family.</text>
</comment>
<comment type="catalytic activity">
    <reaction evidence="13 15">
        <text>riboflavin + ATP = FMN + ADP + H(+)</text>
        <dbReference type="Rhea" id="RHEA:14357"/>
        <dbReference type="ChEBI" id="CHEBI:15378"/>
        <dbReference type="ChEBI" id="CHEBI:30616"/>
        <dbReference type="ChEBI" id="CHEBI:57986"/>
        <dbReference type="ChEBI" id="CHEBI:58210"/>
        <dbReference type="ChEBI" id="CHEBI:456216"/>
        <dbReference type="EC" id="2.7.1.26"/>
    </reaction>
</comment>
<dbReference type="STRING" id="571915.CMUST_09275"/>
<dbReference type="EC" id="2.7.7.2" evidence="15"/>
<evidence type="ECO:0000256" key="14">
    <source>
        <dbReference type="ARBA" id="ARBA00049494"/>
    </source>
</evidence>
<keyword evidence="18" id="KW-1185">Reference proteome</keyword>
<comment type="function">
    <text evidence="1">Catalyzes the phosphorylation of riboflavin to FMN followed by the adenylation of FMN to FAD.</text>
</comment>
<keyword evidence="11 15" id="KW-0067">ATP-binding</keyword>
<dbReference type="KEGG" id="cmv:CMUST_09275"/>
<keyword evidence="7 15" id="KW-0548">Nucleotidyltransferase</keyword>
<evidence type="ECO:0000256" key="15">
    <source>
        <dbReference type="PIRNR" id="PIRNR004491"/>
    </source>
</evidence>
<dbReference type="GO" id="GO:0009398">
    <property type="term" value="P:FMN biosynthetic process"/>
    <property type="evidence" value="ECO:0007669"/>
    <property type="project" value="UniProtKB-UniRule"/>
</dbReference>
<dbReference type="Gene3D" id="2.40.30.30">
    <property type="entry name" value="Riboflavin kinase-like"/>
    <property type="match status" value="1"/>
</dbReference>
<dbReference type="InterPro" id="IPR015864">
    <property type="entry name" value="FAD_synthase"/>
</dbReference>
<dbReference type="PANTHER" id="PTHR22749:SF6">
    <property type="entry name" value="RIBOFLAVIN KINASE"/>
    <property type="match status" value="1"/>
</dbReference>
<dbReference type="NCBIfam" id="NF004160">
    <property type="entry name" value="PRK05627.1-3"/>
    <property type="match status" value="1"/>
</dbReference>
<keyword evidence="9 15" id="KW-0418">Kinase</keyword>
<evidence type="ECO:0000256" key="6">
    <source>
        <dbReference type="ARBA" id="ARBA00022679"/>
    </source>
</evidence>
<keyword evidence="8 15" id="KW-0547">Nucleotide-binding</keyword>